<dbReference type="InterPro" id="IPR044609">
    <property type="entry name" value="FKBP2/11"/>
</dbReference>
<feature type="chain" id="PRO_5034412525" description="peptidylprolyl isomerase" evidence="8">
    <location>
        <begin position="21"/>
        <end position="201"/>
    </location>
</feature>
<proteinExistence type="predicted"/>
<dbReference type="PROSITE" id="PS50059">
    <property type="entry name" value="FKBP_PPIASE"/>
    <property type="match status" value="1"/>
</dbReference>
<dbReference type="PANTHER" id="PTHR45779:SF7">
    <property type="entry name" value="PEPTIDYLPROLYL ISOMERASE"/>
    <property type="match status" value="1"/>
</dbReference>
<protein>
    <recommendedName>
        <fullName evidence="2 5">peptidylprolyl isomerase</fullName>
        <ecNumber evidence="2 5">5.2.1.8</ecNumber>
    </recommendedName>
</protein>
<dbReference type="EMBL" id="JAEPQZ010000004">
    <property type="protein sequence ID" value="KAG2182271.1"/>
    <property type="molecule type" value="Genomic_DNA"/>
</dbReference>
<evidence type="ECO:0000256" key="2">
    <source>
        <dbReference type="ARBA" id="ARBA00013194"/>
    </source>
</evidence>
<feature type="transmembrane region" description="Helical" evidence="7">
    <location>
        <begin position="143"/>
        <end position="159"/>
    </location>
</feature>
<feature type="signal peptide" evidence="8">
    <location>
        <begin position="1"/>
        <end position="20"/>
    </location>
</feature>
<dbReference type="PANTHER" id="PTHR45779">
    <property type="entry name" value="PEPTIDYLPROLYL ISOMERASE"/>
    <property type="match status" value="1"/>
</dbReference>
<dbReference type="OrthoDB" id="1902587at2759"/>
<keyword evidence="8" id="KW-0732">Signal</keyword>
<dbReference type="AlphaFoldDB" id="A0A8H7UE29"/>
<evidence type="ECO:0000256" key="1">
    <source>
        <dbReference type="ARBA" id="ARBA00000971"/>
    </source>
</evidence>
<sequence length="201" mass="22849">MKFWSSLLLLATLLATTVFAQRHPVEPPTTLRLAVLRKSKSCPAKASKGSDVTLHYRAWRWNEEEPFESTYDGKPMQFKTNDKKVIPGLEMGIENMCVGEVRRLLIPSSLAYGEMGIPNLIEPNTNLVYEVELVKAMTTWTNPWFYAGLFGLGLIYLIFERFSKADDQNKAARFVEKKEEAKQKLEASTENVAEPSDKKND</sequence>
<dbReference type="Proteomes" id="UP000654370">
    <property type="component" value="Unassembled WGS sequence"/>
</dbReference>
<evidence type="ECO:0000256" key="7">
    <source>
        <dbReference type="SAM" id="Phobius"/>
    </source>
</evidence>
<dbReference type="GO" id="GO:0005783">
    <property type="term" value="C:endoplasmic reticulum"/>
    <property type="evidence" value="ECO:0007669"/>
    <property type="project" value="TreeGrafter"/>
</dbReference>
<dbReference type="InterPro" id="IPR001179">
    <property type="entry name" value="PPIase_FKBP_dom"/>
</dbReference>
<evidence type="ECO:0000313" key="11">
    <source>
        <dbReference type="Proteomes" id="UP000654370"/>
    </source>
</evidence>
<comment type="catalytic activity">
    <reaction evidence="1 5">
        <text>[protein]-peptidylproline (omega=180) = [protein]-peptidylproline (omega=0)</text>
        <dbReference type="Rhea" id="RHEA:16237"/>
        <dbReference type="Rhea" id="RHEA-COMP:10747"/>
        <dbReference type="Rhea" id="RHEA-COMP:10748"/>
        <dbReference type="ChEBI" id="CHEBI:83833"/>
        <dbReference type="ChEBI" id="CHEBI:83834"/>
        <dbReference type="EC" id="5.2.1.8"/>
    </reaction>
</comment>
<evidence type="ECO:0000259" key="9">
    <source>
        <dbReference type="PROSITE" id="PS50059"/>
    </source>
</evidence>
<dbReference type="GO" id="GO:0003755">
    <property type="term" value="F:peptidyl-prolyl cis-trans isomerase activity"/>
    <property type="evidence" value="ECO:0007669"/>
    <property type="project" value="UniProtKB-KW"/>
</dbReference>
<evidence type="ECO:0000256" key="5">
    <source>
        <dbReference type="PROSITE-ProRule" id="PRU00277"/>
    </source>
</evidence>
<evidence type="ECO:0000256" key="6">
    <source>
        <dbReference type="SAM" id="MobiDB-lite"/>
    </source>
</evidence>
<evidence type="ECO:0000313" key="10">
    <source>
        <dbReference type="EMBL" id="KAG2182271.1"/>
    </source>
</evidence>
<feature type="region of interest" description="Disordered" evidence="6">
    <location>
        <begin position="181"/>
        <end position="201"/>
    </location>
</feature>
<accession>A0A8H7UE29</accession>
<keyword evidence="11" id="KW-1185">Reference proteome</keyword>
<name>A0A8H7UE29_MORIS</name>
<dbReference type="InterPro" id="IPR046357">
    <property type="entry name" value="PPIase_dom_sf"/>
</dbReference>
<dbReference type="Gene3D" id="3.10.50.40">
    <property type="match status" value="1"/>
</dbReference>
<keyword evidence="3 5" id="KW-0697">Rotamase</keyword>
<keyword evidence="7" id="KW-1133">Transmembrane helix</keyword>
<evidence type="ECO:0000256" key="4">
    <source>
        <dbReference type="ARBA" id="ARBA00023235"/>
    </source>
</evidence>
<keyword evidence="4 5" id="KW-0413">Isomerase</keyword>
<keyword evidence="7" id="KW-0472">Membrane</keyword>
<dbReference type="SUPFAM" id="SSF54534">
    <property type="entry name" value="FKBP-like"/>
    <property type="match status" value="1"/>
</dbReference>
<gene>
    <name evidence="10" type="ORF">INT43_007198</name>
</gene>
<reference evidence="10" key="1">
    <citation type="submission" date="2020-12" db="EMBL/GenBank/DDBJ databases">
        <title>Metabolic potential, ecology and presence of endohyphal bacteria is reflected in genomic diversity of Mucoromycotina.</title>
        <authorList>
            <person name="Muszewska A."/>
            <person name="Okrasinska A."/>
            <person name="Steczkiewicz K."/>
            <person name="Drgas O."/>
            <person name="Orlowska M."/>
            <person name="Perlinska-Lenart U."/>
            <person name="Aleksandrzak-Piekarczyk T."/>
            <person name="Szatraj K."/>
            <person name="Zielenkiewicz U."/>
            <person name="Pilsyk S."/>
            <person name="Malc E."/>
            <person name="Mieczkowski P."/>
            <person name="Kruszewska J.S."/>
            <person name="Biernat P."/>
            <person name="Pawlowska J."/>
        </authorList>
    </citation>
    <scope>NUCLEOTIDE SEQUENCE</scope>
    <source>
        <strain evidence="10">WA0000067209</strain>
    </source>
</reference>
<keyword evidence="7" id="KW-0812">Transmembrane</keyword>
<dbReference type="EC" id="5.2.1.8" evidence="2 5"/>
<organism evidence="10 11">
    <name type="scientific">Mortierella isabellina</name>
    <name type="common">Filamentous fungus</name>
    <name type="synonym">Umbelopsis isabellina</name>
    <dbReference type="NCBI Taxonomy" id="91625"/>
    <lineage>
        <taxon>Eukaryota</taxon>
        <taxon>Fungi</taxon>
        <taxon>Fungi incertae sedis</taxon>
        <taxon>Mucoromycota</taxon>
        <taxon>Mucoromycotina</taxon>
        <taxon>Umbelopsidomycetes</taxon>
        <taxon>Umbelopsidales</taxon>
        <taxon>Umbelopsidaceae</taxon>
        <taxon>Umbelopsis</taxon>
    </lineage>
</organism>
<dbReference type="Pfam" id="PF00254">
    <property type="entry name" value="FKBP_C"/>
    <property type="match status" value="1"/>
</dbReference>
<feature type="domain" description="PPIase FKBP-type" evidence="9">
    <location>
        <begin position="49"/>
        <end position="137"/>
    </location>
</feature>
<evidence type="ECO:0000256" key="3">
    <source>
        <dbReference type="ARBA" id="ARBA00023110"/>
    </source>
</evidence>
<comment type="caution">
    <text evidence="10">The sequence shown here is derived from an EMBL/GenBank/DDBJ whole genome shotgun (WGS) entry which is preliminary data.</text>
</comment>
<evidence type="ECO:0000256" key="8">
    <source>
        <dbReference type="SAM" id="SignalP"/>
    </source>
</evidence>